<feature type="domain" description="DUF4431" evidence="2">
    <location>
        <begin position="89"/>
        <end position="130"/>
    </location>
</feature>
<organism evidence="3 4">
    <name type="scientific">Enterobacter bugandensis</name>
    <dbReference type="NCBI Taxonomy" id="881260"/>
    <lineage>
        <taxon>Bacteria</taxon>
        <taxon>Pseudomonadati</taxon>
        <taxon>Pseudomonadota</taxon>
        <taxon>Gammaproteobacteria</taxon>
        <taxon>Enterobacterales</taxon>
        <taxon>Enterobacteriaceae</taxon>
        <taxon>Enterobacter</taxon>
    </lineage>
</organism>
<evidence type="ECO:0000313" key="3">
    <source>
        <dbReference type="EMBL" id="PNF69757.1"/>
    </source>
</evidence>
<dbReference type="Pfam" id="PF14485">
    <property type="entry name" value="DUF4431"/>
    <property type="match status" value="1"/>
</dbReference>
<dbReference type="Proteomes" id="UP000236063">
    <property type="component" value="Unassembled WGS sequence"/>
</dbReference>
<evidence type="ECO:0000259" key="2">
    <source>
        <dbReference type="Pfam" id="PF14485"/>
    </source>
</evidence>
<dbReference type="InterPro" id="IPR027826">
    <property type="entry name" value="DUF4431"/>
</dbReference>
<gene>
    <name evidence="3" type="ORF">C1167_18185</name>
</gene>
<name>A0ABX4VNF2_9ENTR</name>
<evidence type="ECO:0000256" key="1">
    <source>
        <dbReference type="SAM" id="SignalP"/>
    </source>
</evidence>
<reference evidence="3 4" key="1">
    <citation type="submission" date="2018-01" db="EMBL/GenBank/DDBJ databases">
        <title>Multi-drug resistant Enterobacter species isolated from the International Space Station and comparative genomic analyses with human pathogenic strains.</title>
        <authorList>
            <person name="Singh N.K."/>
            <person name="Bezdan D."/>
            <person name="McIntyre A."/>
            <person name="Sielaff A.C."/>
            <person name="Wheeler K."/>
            <person name="Mason C."/>
            <person name="Venkateswaran K."/>
        </authorList>
    </citation>
    <scope>NUCLEOTIDE SEQUENCE [LARGE SCALE GENOMIC DNA]</scope>
    <source>
        <strain evidence="3 4">IF2SW-P2</strain>
    </source>
</reference>
<keyword evidence="4" id="KW-1185">Reference proteome</keyword>
<comment type="caution">
    <text evidence="3">The sequence shown here is derived from an EMBL/GenBank/DDBJ whole genome shotgun (WGS) entry which is preliminary data.</text>
</comment>
<feature type="signal peptide" evidence="1">
    <location>
        <begin position="1"/>
        <end position="25"/>
    </location>
</feature>
<dbReference type="EMBL" id="POUR01000001">
    <property type="protein sequence ID" value="PNF69757.1"/>
    <property type="molecule type" value="Genomic_DNA"/>
</dbReference>
<accession>A0ABX4VNF2</accession>
<sequence length="145" mass="16432">MIMLSMLKKIILSMAILFYNSGANAACLKEGDKVVLSGVMKEELFYGPPNWGEDREHDEKLLYWILHLDSPLKCVIDANTEQKGWDSNVQLIIIGDDYKTKRNLLNQHVTVDGNVMLAVTGYHMTSVLLKDSSFKPTEKNKKDDV</sequence>
<evidence type="ECO:0000313" key="4">
    <source>
        <dbReference type="Proteomes" id="UP000236063"/>
    </source>
</evidence>
<protein>
    <submittedName>
        <fullName evidence="3">DUF4431 domain-containing protein</fullName>
    </submittedName>
</protein>
<feature type="chain" id="PRO_5046797543" evidence="1">
    <location>
        <begin position="26"/>
        <end position="145"/>
    </location>
</feature>
<keyword evidence="1" id="KW-0732">Signal</keyword>
<proteinExistence type="predicted"/>